<feature type="transmembrane region" description="Helical" evidence="1">
    <location>
        <begin position="41"/>
        <end position="59"/>
    </location>
</feature>
<protein>
    <recommendedName>
        <fullName evidence="5">PEP-CTERM protein-sorting domain-containing protein</fullName>
    </recommendedName>
</protein>
<dbReference type="AlphaFoldDB" id="A0A937AAW1"/>
<feature type="signal peptide" evidence="2">
    <location>
        <begin position="1"/>
        <end position="25"/>
    </location>
</feature>
<name>A0A937AAW1_9BACT</name>
<evidence type="ECO:0000256" key="1">
    <source>
        <dbReference type="SAM" id="Phobius"/>
    </source>
</evidence>
<keyword evidence="2" id="KW-0732">Signal</keyword>
<keyword evidence="1" id="KW-0812">Transmembrane</keyword>
<evidence type="ECO:0000256" key="2">
    <source>
        <dbReference type="SAM" id="SignalP"/>
    </source>
</evidence>
<keyword evidence="4" id="KW-1185">Reference proteome</keyword>
<evidence type="ECO:0008006" key="5">
    <source>
        <dbReference type="Google" id="ProtNLM"/>
    </source>
</evidence>
<evidence type="ECO:0000313" key="3">
    <source>
        <dbReference type="EMBL" id="MBL0765480.1"/>
    </source>
</evidence>
<dbReference type="EMBL" id="JAERQG010000002">
    <property type="protein sequence ID" value="MBL0765480.1"/>
    <property type="molecule type" value="Genomic_DNA"/>
</dbReference>
<feature type="chain" id="PRO_5036897930" description="PEP-CTERM protein-sorting domain-containing protein" evidence="2">
    <location>
        <begin position="26"/>
        <end position="65"/>
    </location>
</feature>
<keyword evidence="1" id="KW-0472">Membrane</keyword>
<proteinExistence type="predicted"/>
<reference evidence="3" key="1">
    <citation type="submission" date="2021-01" db="EMBL/GenBank/DDBJ databases">
        <title>Marivirga sp. nov., isolated from intertidal surface sediments.</title>
        <authorList>
            <person name="Zhang M."/>
        </authorList>
    </citation>
    <scope>NUCLEOTIDE SEQUENCE</scope>
    <source>
        <strain evidence="3">SM1354</strain>
    </source>
</reference>
<organism evidence="3 4">
    <name type="scientific">Marivirga atlantica</name>
    <dbReference type="NCBI Taxonomy" id="1548457"/>
    <lineage>
        <taxon>Bacteria</taxon>
        <taxon>Pseudomonadati</taxon>
        <taxon>Bacteroidota</taxon>
        <taxon>Cytophagia</taxon>
        <taxon>Cytophagales</taxon>
        <taxon>Marivirgaceae</taxon>
        <taxon>Marivirga</taxon>
    </lineage>
</organism>
<accession>A0A937AAW1</accession>
<evidence type="ECO:0000313" key="4">
    <source>
        <dbReference type="Proteomes" id="UP000642920"/>
    </source>
</evidence>
<dbReference type="RefSeq" id="WP_201920185.1">
    <property type="nucleotide sequence ID" value="NZ_JAERQG010000002.1"/>
</dbReference>
<comment type="caution">
    <text evidence="3">The sequence shown here is derived from an EMBL/GenBank/DDBJ whole genome shotgun (WGS) entry which is preliminary data.</text>
</comment>
<sequence length="65" mass="6905">MNRILINIILGYLITLVVNISVASAQPGPPDPPDDNPVPITGIEYLIAAGAAFGAKKIYDKKKSK</sequence>
<gene>
    <name evidence="3" type="ORF">JKP34_09475</name>
</gene>
<dbReference type="Proteomes" id="UP000642920">
    <property type="component" value="Unassembled WGS sequence"/>
</dbReference>
<keyword evidence="1" id="KW-1133">Transmembrane helix</keyword>